<dbReference type="GO" id="GO:0050185">
    <property type="term" value="F:phosphatidylinositol deacylase activity"/>
    <property type="evidence" value="ECO:0007669"/>
    <property type="project" value="TreeGrafter"/>
</dbReference>
<dbReference type="PANTHER" id="PTHR15495:SF7">
    <property type="entry name" value="GPI INOSITOL-DEACYLASE"/>
    <property type="match status" value="1"/>
</dbReference>
<dbReference type="GO" id="GO:0005789">
    <property type="term" value="C:endoplasmic reticulum membrane"/>
    <property type="evidence" value="ECO:0007669"/>
    <property type="project" value="UniProtKB-SubCell"/>
</dbReference>
<keyword evidence="9 13" id="KW-0256">Endoplasmic reticulum</keyword>
<evidence type="ECO:0000256" key="8">
    <source>
        <dbReference type="ARBA" id="ARBA00022801"/>
    </source>
</evidence>
<keyword evidence="7 13" id="KW-0812">Transmembrane</keyword>
<dbReference type="Gene3D" id="3.40.50.1820">
    <property type="entry name" value="alpha/beta hydrolase"/>
    <property type="match status" value="1"/>
</dbReference>
<keyword evidence="11 13" id="KW-1133">Transmembrane helix</keyword>
<evidence type="ECO:0000256" key="11">
    <source>
        <dbReference type="ARBA" id="ARBA00022989"/>
    </source>
</evidence>
<dbReference type="GO" id="GO:0015031">
    <property type="term" value="P:protein transport"/>
    <property type="evidence" value="ECO:0007669"/>
    <property type="project" value="UniProtKB-KW"/>
</dbReference>
<dbReference type="InterPro" id="IPR012908">
    <property type="entry name" value="PGAP1-ab_dom-like"/>
</dbReference>
<evidence type="ECO:0000256" key="13">
    <source>
        <dbReference type="RuleBase" id="RU365011"/>
    </source>
</evidence>
<dbReference type="EMBL" id="NCKW01020243">
    <property type="protein sequence ID" value="POM58437.1"/>
    <property type="molecule type" value="Genomic_DNA"/>
</dbReference>
<dbReference type="Pfam" id="PF07819">
    <property type="entry name" value="PGAP1"/>
    <property type="match status" value="1"/>
</dbReference>
<keyword evidence="12 13" id="KW-0472">Membrane</keyword>
<dbReference type="GO" id="GO:0043657">
    <property type="term" value="C:host cell"/>
    <property type="evidence" value="ECO:0007669"/>
    <property type="project" value="UniProtKB-SubCell"/>
</dbReference>
<comment type="caution">
    <text evidence="13">Lacks conserved residue(s) required for the propagation of feature annotation.</text>
</comment>
<dbReference type="InterPro" id="IPR039529">
    <property type="entry name" value="PGAP1/BST1"/>
</dbReference>
<evidence type="ECO:0000313" key="16">
    <source>
        <dbReference type="EMBL" id="POM58437.1"/>
    </source>
</evidence>
<evidence type="ECO:0000256" key="1">
    <source>
        <dbReference type="ARBA" id="ARBA00004340"/>
    </source>
</evidence>
<dbReference type="GO" id="GO:0005576">
    <property type="term" value="C:extracellular region"/>
    <property type="evidence" value="ECO:0007669"/>
    <property type="project" value="UniProtKB-SubCell"/>
</dbReference>
<reference evidence="16 17" key="1">
    <citation type="journal article" date="2017" name="Genome Biol. Evol.">
        <title>Phytophthora megakarya and P. palmivora, closely related causal agents of cacao black pod rot, underwent increases in genome sizes and gene numbers by different mechanisms.</title>
        <authorList>
            <person name="Ali S.S."/>
            <person name="Shao J."/>
            <person name="Lary D.J."/>
            <person name="Kronmiller B."/>
            <person name="Shen D."/>
            <person name="Strem M.D."/>
            <person name="Amoako-Attah I."/>
            <person name="Akrofi A.Y."/>
            <person name="Begoude B.A."/>
            <person name="Ten Hoopen G.M."/>
            <person name="Coulibaly K."/>
            <person name="Kebe B.I."/>
            <person name="Melnick R.L."/>
            <person name="Guiltinan M.J."/>
            <person name="Tyler B.M."/>
            <person name="Meinhardt L.W."/>
            <person name="Bailey B.A."/>
        </authorList>
    </citation>
    <scope>NUCLEOTIDE SEQUENCE [LARGE SCALE GENOMIC DNA]</scope>
    <source>
        <strain evidence="17">sbr112.9</strain>
    </source>
</reference>
<evidence type="ECO:0000256" key="3">
    <source>
        <dbReference type="ARBA" id="ARBA00004613"/>
    </source>
</evidence>
<dbReference type="PANTHER" id="PTHR15495">
    <property type="entry name" value="NEGATIVE REGULATOR OF VESICLE FORMATION-RELATED"/>
    <property type="match status" value="1"/>
</dbReference>
<evidence type="ECO:0000259" key="15">
    <source>
        <dbReference type="Pfam" id="PF20147"/>
    </source>
</evidence>
<evidence type="ECO:0000259" key="14">
    <source>
        <dbReference type="Pfam" id="PF07819"/>
    </source>
</evidence>
<dbReference type="GO" id="GO:0006888">
    <property type="term" value="P:endoplasmic reticulum to Golgi vesicle-mediated transport"/>
    <property type="evidence" value="ECO:0007669"/>
    <property type="project" value="TreeGrafter"/>
</dbReference>
<protein>
    <recommendedName>
        <fullName evidence="13">GPI inositol-deacylase</fullName>
        <ecNumber evidence="13">3.1.-.-</ecNumber>
    </recommendedName>
</protein>
<dbReference type="SUPFAM" id="SSF53474">
    <property type="entry name" value="alpha/beta-Hydrolases"/>
    <property type="match status" value="1"/>
</dbReference>
<organism evidence="16 17">
    <name type="scientific">Phytophthora palmivora</name>
    <dbReference type="NCBI Taxonomy" id="4796"/>
    <lineage>
        <taxon>Eukaryota</taxon>
        <taxon>Sar</taxon>
        <taxon>Stramenopiles</taxon>
        <taxon>Oomycota</taxon>
        <taxon>Peronosporomycetes</taxon>
        <taxon>Peronosporales</taxon>
        <taxon>Peronosporaceae</taxon>
        <taxon>Phytophthora</taxon>
    </lineage>
</organism>
<evidence type="ECO:0000256" key="12">
    <source>
        <dbReference type="ARBA" id="ARBA00023136"/>
    </source>
</evidence>
<comment type="caution">
    <text evidence="16">The sequence shown here is derived from an EMBL/GenBank/DDBJ whole genome shotgun (WGS) entry which is preliminary data.</text>
</comment>
<keyword evidence="8 13" id="KW-0378">Hydrolase</keyword>
<evidence type="ECO:0000313" key="17">
    <source>
        <dbReference type="Proteomes" id="UP000237271"/>
    </source>
</evidence>
<accession>A0A2P4WYR2</accession>
<dbReference type="Pfam" id="PF20147">
    <property type="entry name" value="Crinkler"/>
    <property type="match status" value="2"/>
</dbReference>
<keyword evidence="17" id="KW-1185">Reference proteome</keyword>
<sequence>MVSLICAIVGAPSSSFRVDIDQNKLVSHLKTEIKKDNPATITCDAKDLQLFLAKKDNEWVKADDLVALQLKRGEIHDVRKVTAEEELDAAWKVEEVLIANDMRAPESKQIHVLVVLPGSDLVMKDMGQLEILIQVSAALRKMVSLICAIVGAPSSSFHVDIDQNKLVSHLKTEIKKDNPATITCDAKDLQLFLAKKDNEWVKADDLVALQLKRGEIHDVRKATAEEELNDTWKVEEVLIANDMRAPESKQIHVLVVLPGSVVLTGLYVSDMVSTKKYESACEMTWSWPVYSPVTWRSVPSHPKYALYRVDMKLARESLSGVPVLFVPGHLGSYKQARSLSRHLWDADETLFDVFALDFDEEPTGLNGNFITDQATYLNDVVRAILREYKRQNKKNKKHTVIPDSVVIVAHSMGGIVARTAELLPNYKKKSIQHVVALESLYKVVDLETRELVNNPNVRLAIAKEVLLGGEKGDDNGDFDTAANVSLHRSYVQDGYYPSEYIGYALLLPQFLTNLLRTKILTAIVIMYVLALQIFYAQVAQQI</sequence>
<feature type="domain" description="Crinkler effector protein N-terminal" evidence="15">
    <location>
        <begin position="2"/>
        <end position="115"/>
    </location>
</feature>
<feature type="transmembrane region" description="Helical" evidence="13">
    <location>
        <begin position="519"/>
        <end position="538"/>
    </location>
</feature>
<comment type="similarity">
    <text evidence="4 13">Belongs to the GPI inositol-deacylase family.</text>
</comment>
<evidence type="ECO:0000256" key="6">
    <source>
        <dbReference type="ARBA" id="ARBA00022525"/>
    </source>
</evidence>
<keyword evidence="5 13" id="KW-0813">Transport</keyword>
<dbReference type="GO" id="GO:0006505">
    <property type="term" value="P:GPI anchor metabolic process"/>
    <property type="evidence" value="ECO:0007669"/>
    <property type="project" value="TreeGrafter"/>
</dbReference>
<dbReference type="EC" id="3.1.-.-" evidence="13"/>
<dbReference type="OrthoDB" id="114285at2759"/>
<evidence type="ECO:0000256" key="10">
    <source>
        <dbReference type="ARBA" id="ARBA00022927"/>
    </source>
</evidence>
<feature type="domain" description="Crinkler effector protein N-terminal" evidence="15">
    <location>
        <begin position="143"/>
        <end position="256"/>
    </location>
</feature>
<keyword evidence="6" id="KW-0964">Secreted</keyword>
<evidence type="ECO:0000256" key="2">
    <source>
        <dbReference type="ARBA" id="ARBA00004477"/>
    </source>
</evidence>
<dbReference type="Proteomes" id="UP000237271">
    <property type="component" value="Unassembled WGS sequence"/>
</dbReference>
<name>A0A2P4WYR2_9STRA</name>
<comment type="function">
    <text evidence="13">Involved in inositol deacylation of GPI-anchored proteins which plays important roles in the quality control and ER-associated degradation of GPI-anchored proteins.</text>
</comment>
<dbReference type="InterPro" id="IPR029058">
    <property type="entry name" value="AB_hydrolase_fold"/>
</dbReference>
<comment type="subcellular location">
    <subcellularLocation>
        <location evidence="2">Endoplasmic reticulum membrane</location>
        <topology evidence="2">Multi-pass membrane protein</topology>
    </subcellularLocation>
    <subcellularLocation>
        <location evidence="1">Host cell</location>
    </subcellularLocation>
    <subcellularLocation>
        <location evidence="3">Secreted</location>
    </subcellularLocation>
</comment>
<evidence type="ECO:0000256" key="5">
    <source>
        <dbReference type="ARBA" id="ARBA00022448"/>
    </source>
</evidence>
<proteinExistence type="inferred from homology"/>
<dbReference type="InterPro" id="IPR045379">
    <property type="entry name" value="Crinkler_N"/>
</dbReference>
<dbReference type="AlphaFoldDB" id="A0A2P4WYR2"/>
<evidence type="ECO:0000256" key="4">
    <source>
        <dbReference type="ARBA" id="ARBA00006931"/>
    </source>
</evidence>
<keyword evidence="10 13" id="KW-0653">Protein transport</keyword>
<gene>
    <name evidence="16" type="ORF">PHPALM_36917</name>
</gene>
<evidence type="ECO:0000256" key="9">
    <source>
        <dbReference type="ARBA" id="ARBA00022824"/>
    </source>
</evidence>
<feature type="domain" description="GPI inositol-deacylase PGAP1-like alpha/beta" evidence="14">
    <location>
        <begin position="318"/>
        <end position="439"/>
    </location>
</feature>
<evidence type="ECO:0000256" key="7">
    <source>
        <dbReference type="ARBA" id="ARBA00022692"/>
    </source>
</evidence>